<keyword evidence="3" id="KW-1185">Reference proteome</keyword>
<evidence type="ECO:0008006" key="4">
    <source>
        <dbReference type="Google" id="ProtNLM"/>
    </source>
</evidence>
<feature type="signal peptide" evidence="1">
    <location>
        <begin position="1"/>
        <end position="26"/>
    </location>
</feature>
<dbReference type="RefSeq" id="WP_034226510.1">
    <property type="nucleotide sequence ID" value="NZ_AXCW01000123.1"/>
</dbReference>
<evidence type="ECO:0000256" key="1">
    <source>
        <dbReference type="SAM" id="SignalP"/>
    </source>
</evidence>
<dbReference type="EMBL" id="AXCW01000123">
    <property type="protein sequence ID" value="EYR63138.1"/>
    <property type="molecule type" value="Genomic_DNA"/>
</dbReference>
<gene>
    <name evidence="2" type="ORF">N866_02760</name>
</gene>
<name>A0A021VPU4_9CELL</name>
<protein>
    <recommendedName>
        <fullName evidence="4">Lipoprotein</fullName>
    </recommendedName>
</protein>
<feature type="chain" id="PRO_5039098056" description="Lipoprotein" evidence="1">
    <location>
        <begin position="27"/>
        <end position="458"/>
    </location>
</feature>
<keyword evidence="1" id="KW-0732">Signal</keyword>
<sequence>MTLTRPRHPALGAAAASVAVVLAACAGPTTPGAPGATTDGYAGFPSCADMTTIAADPALYRDEPQYGNATELVEAVHTWAVRQDGFEQLWLDRERNGWVTVGVHGDDVDVAALQEELAADFPGEGVVVVEVPYSLAELESLMDRVMPVLAEAGATPTGGLALDVPRGRLALSGVPMTAEAEDALRQYAGEPLCVDVVDTAAFVPEGPQPTEGDGWRLLGHEQGAGEAYRTGVATTDEQLAALWARSGLGGEPPQVDWQTEVVVWLGAVYGSSCPVRLDDVAVTGTTLHGEIVVPGSGPGTACTGDANPHAFVVAVQRDVLPEGPFRVQLSSSDPPSGVPEERTVVDVDLSAPGATASDEQIHLDPDAGLQEAALLEDGAAGVPDAGARYVWRPRPECRGVVVGPFAGTLWRLADGEAEWAEQEGQELRVSPIDKEALVLSSPGMDYLFVPADDDVCDR</sequence>
<dbReference type="Proteomes" id="UP000019753">
    <property type="component" value="Unassembled WGS sequence"/>
</dbReference>
<proteinExistence type="predicted"/>
<comment type="caution">
    <text evidence="2">The sequence shown here is derived from an EMBL/GenBank/DDBJ whole genome shotgun (WGS) entry which is preliminary data.</text>
</comment>
<evidence type="ECO:0000313" key="3">
    <source>
        <dbReference type="Proteomes" id="UP000019753"/>
    </source>
</evidence>
<dbReference type="PROSITE" id="PS51257">
    <property type="entry name" value="PROKAR_LIPOPROTEIN"/>
    <property type="match status" value="1"/>
</dbReference>
<organism evidence="2 3">
    <name type="scientific">Actinotalea ferrariae CF5-4</name>
    <dbReference type="NCBI Taxonomy" id="948458"/>
    <lineage>
        <taxon>Bacteria</taxon>
        <taxon>Bacillati</taxon>
        <taxon>Actinomycetota</taxon>
        <taxon>Actinomycetes</taxon>
        <taxon>Micrococcales</taxon>
        <taxon>Cellulomonadaceae</taxon>
        <taxon>Actinotalea</taxon>
    </lineage>
</organism>
<dbReference type="OrthoDB" id="5243485at2"/>
<evidence type="ECO:0000313" key="2">
    <source>
        <dbReference type="EMBL" id="EYR63138.1"/>
    </source>
</evidence>
<reference evidence="2 3" key="1">
    <citation type="submission" date="2014-01" db="EMBL/GenBank/DDBJ databases">
        <title>Actinotalea ferrariae CF5-4.</title>
        <authorList>
            <person name="Chen F."/>
            <person name="Li Y."/>
            <person name="Wang G."/>
        </authorList>
    </citation>
    <scope>NUCLEOTIDE SEQUENCE [LARGE SCALE GENOMIC DNA]</scope>
    <source>
        <strain evidence="2 3">CF5-4</strain>
    </source>
</reference>
<dbReference type="AlphaFoldDB" id="A0A021VPU4"/>
<accession>A0A021VPU4</accession>